<dbReference type="Proteomes" id="UP000078290">
    <property type="component" value="Unassembled WGS sequence"/>
</dbReference>
<name>A0A1B7KWT6_PARTM</name>
<protein>
    <submittedName>
        <fullName evidence="1">Uncharacterized protein</fullName>
    </submittedName>
</protein>
<accession>A0A1B7KWT6</accession>
<organism evidence="1 2">
    <name type="scientific">Parageobacillus thermoglucosidasius</name>
    <name type="common">Geobacillus thermoglucosidasius</name>
    <dbReference type="NCBI Taxonomy" id="1426"/>
    <lineage>
        <taxon>Bacteria</taxon>
        <taxon>Bacillati</taxon>
        <taxon>Bacillota</taxon>
        <taxon>Bacilli</taxon>
        <taxon>Bacillales</taxon>
        <taxon>Anoxybacillaceae</taxon>
        <taxon>Parageobacillus</taxon>
    </lineage>
</organism>
<reference evidence="2" key="1">
    <citation type="submission" date="2016-05" db="EMBL/GenBank/DDBJ databases">
        <authorList>
            <person name="Wang W."/>
            <person name="Zhu L."/>
        </authorList>
    </citation>
    <scope>NUCLEOTIDE SEQUENCE [LARGE SCALE GENOMIC DNA]</scope>
    <source>
        <strain evidence="2">W-2</strain>
    </source>
</reference>
<evidence type="ECO:0000313" key="1">
    <source>
        <dbReference type="EMBL" id="OAT74548.1"/>
    </source>
</evidence>
<evidence type="ECO:0000313" key="2">
    <source>
        <dbReference type="Proteomes" id="UP000078290"/>
    </source>
</evidence>
<dbReference type="EMBL" id="LXMA01000001">
    <property type="protein sequence ID" value="OAT74548.1"/>
    <property type="molecule type" value="Genomic_DNA"/>
</dbReference>
<dbReference type="AlphaFoldDB" id="A0A1B7KWT6"/>
<gene>
    <name evidence="1" type="ORF">A7K69_02235</name>
</gene>
<sequence length="83" mass="8875">MIDKSKHHVSQQSQCSEGCCQGDEILCISIPCPITIVLLGLELQLELPCVRLTSPDNLTPAQAQQILASLTNLLGNLVTSTTS</sequence>
<comment type="caution">
    <text evidence="1">The sequence shown here is derived from an EMBL/GenBank/DDBJ whole genome shotgun (WGS) entry which is preliminary data.</text>
</comment>
<proteinExistence type="predicted"/>